<feature type="transmembrane region" description="Helical" evidence="1">
    <location>
        <begin position="101"/>
        <end position="124"/>
    </location>
</feature>
<evidence type="ECO:0000256" key="1">
    <source>
        <dbReference type="SAM" id="Phobius"/>
    </source>
</evidence>
<feature type="transmembrane region" description="Helical" evidence="1">
    <location>
        <begin position="187"/>
        <end position="214"/>
    </location>
</feature>
<dbReference type="AlphaFoldDB" id="A0AAW7WLK2"/>
<feature type="transmembrane region" description="Helical" evidence="1">
    <location>
        <begin position="220"/>
        <end position="239"/>
    </location>
</feature>
<reference evidence="2" key="1">
    <citation type="submission" date="2023-07" db="EMBL/GenBank/DDBJ databases">
        <title>Whole Genome Sequencing of Colonoscopy isolates.</title>
        <authorList>
            <person name="Surve S.V."/>
            <person name="Valls R.A."/>
            <person name="Barrak K.E."/>
            <person name="Gardner T.B."/>
            <person name="O'Toole G.A."/>
        </authorList>
    </citation>
    <scope>NUCLEOTIDE SEQUENCE</scope>
    <source>
        <strain evidence="2">GP0119</strain>
    </source>
</reference>
<feature type="transmembrane region" description="Helical" evidence="1">
    <location>
        <begin position="345"/>
        <end position="367"/>
    </location>
</feature>
<evidence type="ECO:0000313" key="3">
    <source>
        <dbReference type="Proteomes" id="UP001170023"/>
    </source>
</evidence>
<feature type="transmembrane region" description="Helical" evidence="1">
    <location>
        <begin position="144"/>
        <end position="166"/>
    </location>
</feature>
<dbReference type="Proteomes" id="UP001170023">
    <property type="component" value="Unassembled WGS sequence"/>
</dbReference>
<dbReference type="RefSeq" id="WP_303447267.1">
    <property type="nucleotide sequence ID" value="NZ_JAUONJ010000006.1"/>
</dbReference>
<keyword evidence="1" id="KW-0472">Membrane</keyword>
<name>A0AAW7WLK2_9BACE</name>
<proteinExistence type="predicted"/>
<feature type="transmembrane region" description="Helical" evidence="1">
    <location>
        <begin position="320"/>
        <end position="339"/>
    </location>
</feature>
<evidence type="ECO:0000313" key="2">
    <source>
        <dbReference type="EMBL" id="MDO6357518.1"/>
    </source>
</evidence>
<protein>
    <submittedName>
        <fullName evidence="2">Uncharacterized protein</fullName>
    </submittedName>
</protein>
<feature type="transmembrane region" description="Helical" evidence="1">
    <location>
        <begin position="71"/>
        <end position="89"/>
    </location>
</feature>
<comment type="caution">
    <text evidence="2">The sequence shown here is derived from an EMBL/GenBank/DDBJ whole genome shotgun (WGS) entry which is preliminary data.</text>
</comment>
<gene>
    <name evidence="2" type="ORF">Q4469_07425</name>
</gene>
<sequence>MIMMSVQIIGIEGMNISPLKVVGMGCSPLILCMILNKFRNNGKVLFYVGIYLVVLIVCSNLSSSVVIWDRIFYRAMFLMTFCCVYQIINTGDISIDFFKKLLIFLVCSYGIMFVIQNLCFLLGIHKLLLINLSGAQTMVGGLKANVLAIEPSHAARILAFLYWGVVKLTEIMKGREMTFIEHLKENPYSTISFCITMIFMGSATALLGFALVMAHFVKKYIAMYVISIIAIIVLMNVDVNIETLDRIKNVINAFLSDDTVSTLKSTEASGGSRIAPIVNTFTHLDLFSWETWVGKGSDHIRIHLSMFTTQRIGDINDFGLLSYIFSLLLVYTCCIRKFFCIETLLFATLLGFAIGSLYTCWCGLFVCTAIKFYSENKFTCTQKDSSTEITPSNYVS</sequence>
<accession>A0AAW7WLK2</accession>
<keyword evidence="1" id="KW-0812">Transmembrane</keyword>
<feature type="transmembrane region" description="Helical" evidence="1">
    <location>
        <begin position="44"/>
        <end position="65"/>
    </location>
</feature>
<dbReference type="EMBL" id="JAUONL010000004">
    <property type="protein sequence ID" value="MDO6357518.1"/>
    <property type="molecule type" value="Genomic_DNA"/>
</dbReference>
<organism evidence="2 3">
    <name type="scientific">Bacteroides caccae</name>
    <dbReference type="NCBI Taxonomy" id="47678"/>
    <lineage>
        <taxon>Bacteria</taxon>
        <taxon>Pseudomonadati</taxon>
        <taxon>Bacteroidota</taxon>
        <taxon>Bacteroidia</taxon>
        <taxon>Bacteroidales</taxon>
        <taxon>Bacteroidaceae</taxon>
        <taxon>Bacteroides</taxon>
    </lineage>
</organism>
<keyword evidence="1" id="KW-1133">Transmembrane helix</keyword>